<keyword evidence="4" id="KW-0223">Dioxygenase</keyword>
<feature type="compositionally biased region" description="Low complexity" evidence="7">
    <location>
        <begin position="168"/>
        <end position="186"/>
    </location>
</feature>
<dbReference type="PANTHER" id="PTHR10696:SF25">
    <property type="entry name" value="OXIDOREDUCTASE AIM17-RELATED"/>
    <property type="match status" value="1"/>
</dbReference>
<feature type="non-terminal residue" evidence="9">
    <location>
        <position position="1"/>
    </location>
</feature>
<feature type="region of interest" description="Disordered" evidence="7">
    <location>
        <begin position="42"/>
        <end position="64"/>
    </location>
</feature>
<evidence type="ECO:0000256" key="5">
    <source>
        <dbReference type="ARBA" id="ARBA00023002"/>
    </source>
</evidence>
<dbReference type="Pfam" id="PF02668">
    <property type="entry name" value="TauD"/>
    <property type="match status" value="1"/>
</dbReference>
<feature type="compositionally biased region" description="Basic and acidic residues" evidence="7">
    <location>
        <begin position="406"/>
        <end position="434"/>
    </location>
</feature>
<dbReference type="GO" id="GO:0046872">
    <property type="term" value="F:metal ion binding"/>
    <property type="evidence" value="ECO:0007669"/>
    <property type="project" value="UniProtKB-KW"/>
</dbReference>
<feature type="compositionally biased region" description="Basic residues" evidence="7">
    <location>
        <begin position="359"/>
        <end position="370"/>
    </location>
</feature>
<dbReference type="GO" id="GO:0005739">
    <property type="term" value="C:mitochondrion"/>
    <property type="evidence" value="ECO:0007669"/>
    <property type="project" value="TreeGrafter"/>
</dbReference>
<keyword evidence="10" id="KW-1185">Reference proteome</keyword>
<dbReference type="PANTHER" id="PTHR10696">
    <property type="entry name" value="GAMMA-BUTYROBETAINE HYDROXYLASE-RELATED"/>
    <property type="match status" value="1"/>
</dbReference>
<evidence type="ECO:0000256" key="3">
    <source>
        <dbReference type="ARBA" id="ARBA00022723"/>
    </source>
</evidence>
<feature type="region of interest" description="Disordered" evidence="7">
    <location>
        <begin position="162"/>
        <end position="209"/>
    </location>
</feature>
<evidence type="ECO:0000256" key="6">
    <source>
        <dbReference type="ARBA" id="ARBA00023004"/>
    </source>
</evidence>
<evidence type="ECO:0000256" key="4">
    <source>
        <dbReference type="ARBA" id="ARBA00022964"/>
    </source>
</evidence>
<keyword evidence="6" id="KW-0408">Iron</keyword>
<comment type="caution">
    <text evidence="9">The sequence shown here is derived from an EMBL/GenBank/DDBJ whole genome shotgun (WGS) entry which is preliminary data.</text>
</comment>
<evidence type="ECO:0000256" key="7">
    <source>
        <dbReference type="SAM" id="MobiDB-lite"/>
    </source>
</evidence>
<sequence length="637" mass="68532">PAAPWRLLPRPGAEKVGAKKLPLLTPDLWIFRLQNLIDRMRPTLPGQSAPPPGDEDGWNDGGVGPAASVRIASVSPDGRFVSLSFRGGASAEDGGGPPAVTTVRLHAAWLWSNDPSRVTLPSGQRTSTPGDWTASGRPAVAGAEVIRCPIGAAPVLVGHWRRGDGVRSPRPASRRLLPSPGGVRRAPAVDRDAAVGTRGRGEGVPQGHVDLAVGRGRTVVDLRRGVAPPVLLSGRRRRSPASGDGGDAGARGAARRTAGVARIRRRLRGVGRALRRRSPAREGRRRTRPDRLRLRRGLRRHPGRKRRAVPAPALRLPRRRRDRHERAPLGGDRRRDTRSLRVGRVHVRGGPPRGPGRAGHVRHRRALPRRALRERLPRPGRGAGVEQRRVHLGRPVPPPGPGVLRESPRGSDTPLRRGGEQGAGGREHTNRRDGGGAQAEGGPEGELRVPAGMVSPATFVKQRDGACMTYRRPHIALERSGASSPSDGTPSRSDGEIVSVFWSPPFEGPARLPADSVGRYYEAYADFERMLGGGDAAGPDGADGGGGGDELSGYAREYTWQYKLRPGEMLVFNNRRMLHGRRSFSSGPDASSEEGQRHLVGCYTNIDDTLNNYRVLLRSKVANATILNPGNGSRVLP</sequence>
<feature type="compositionally biased region" description="Polar residues" evidence="7">
    <location>
        <begin position="481"/>
        <end position="492"/>
    </location>
</feature>
<dbReference type="InterPro" id="IPR050411">
    <property type="entry name" value="AlphaKG_dependent_hydroxylases"/>
</dbReference>
<evidence type="ECO:0000256" key="2">
    <source>
        <dbReference type="ARBA" id="ARBA00008654"/>
    </source>
</evidence>
<feature type="compositionally biased region" description="Basic residues" evidence="7">
    <location>
        <begin position="262"/>
        <end position="308"/>
    </location>
</feature>
<name>K0RW86_THAOC</name>
<organism evidence="9 10">
    <name type="scientific">Thalassiosira oceanica</name>
    <name type="common">Marine diatom</name>
    <dbReference type="NCBI Taxonomy" id="159749"/>
    <lineage>
        <taxon>Eukaryota</taxon>
        <taxon>Sar</taxon>
        <taxon>Stramenopiles</taxon>
        <taxon>Ochrophyta</taxon>
        <taxon>Bacillariophyta</taxon>
        <taxon>Coscinodiscophyceae</taxon>
        <taxon>Thalassiosirophycidae</taxon>
        <taxon>Thalassiosirales</taxon>
        <taxon>Thalassiosiraceae</taxon>
        <taxon>Thalassiosira</taxon>
    </lineage>
</organism>
<dbReference type="EMBL" id="AGNL01029094">
    <property type="protein sequence ID" value="EJK57205.1"/>
    <property type="molecule type" value="Genomic_DNA"/>
</dbReference>
<dbReference type="GO" id="GO:0045329">
    <property type="term" value="P:carnitine biosynthetic process"/>
    <property type="evidence" value="ECO:0007669"/>
    <property type="project" value="TreeGrafter"/>
</dbReference>
<keyword evidence="5" id="KW-0560">Oxidoreductase</keyword>
<evidence type="ECO:0000313" key="10">
    <source>
        <dbReference type="Proteomes" id="UP000266841"/>
    </source>
</evidence>
<dbReference type="AlphaFoldDB" id="K0RW86"/>
<dbReference type="InterPro" id="IPR003819">
    <property type="entry name" value="TauD/TfdA-like"/>
</dbReference>
<dbReference type="SUPFAM" id="SSF51197">
    <property type="entry name" value="Clavaminate synthase-like"/>
    <property type="match status" value="1"/>
</dbReference>
<comment type="cofactor">
    <cofactor evidence="1">
        <name>Fe(2+)</name>
        <dbReference type="ChEBI" id="CHEBI:29033"/>
    </cofactor>
</comment>
<dbReference type="OrthoDB" id="406634at2759"/>
<evidence type="ECO:0000256" key="1">
    <source>
        <dbReference type="ARBA" id="ARBA00001954"/>
    </source>
</evidence>
<comment type="similarity">
    <text evidence="2">Belongs to the gamma-BBH/TMLD family.</text>
</comment>
<feature type="domain" description="TauD/TfdA-like" evidence="8">
    <location>
        <begin position="550"/>
        <end position="603"/>
    </location>
</feature>
<feature type="compositionally biased region" description="Basic and acidic residues" evidence="7">
    <location>
        <begin position="324"/>
        <end position="339"/>
    </location>
</feature>
<reference evidence="9 10" key="1">
    <citation type="journal article" date="2012" name="Genome Biol.">
        <title>Genome and low-iron response of an oceanic diatom adapted to chronic iron limitation.</title>
        <authorList>
            <person name="Lommer M."/>
            <person name="Specht M."/>
            <person name="Roy A.S."/>
            <person name="Kraemer L."/>
            <person name="Andreson R."/>
            <person name="Gutowska M.A."/>
            <person name="Wolf J."/>
            <person name="Bergner S.V."/>
            <person name="Schilhabel M.B."/>
            <person name="Klostermeier U.C."/>
            <person name="Beiko R.G."/>
            <person name="Rosenstiel P."/>
            <person name="Hippler M."/>
            <person name="Laroche J."/>
        </authorList>
    </citation>
    <scope>NUCLEOTIDE SEQUENCE [LARGE SCALE GENOMIC DNA]</scope>
    <source>
        <strain evidence="9 10">CCMP1005</strain>
    </source>
</reference>
<dbReference type="GO" id="GO:0051213">
    <property type="term" value="F:dioxygenase activity"/>
    <property type="evidence" value="ECO:0007669"/>
    <property type="project" value="UniProtKB-KW"/>
</dbReference>
<evidence type="ECO:0000313" key="9">
    <source>
        <dbReference type="EMBL" id="EJK57205.1"/>
    </source>
</evidence>
<dbReference type="Gene3D" id="3.60.130.10">
    <property type="entry name" value="Clavaminate synthase-like"/>
    <property type="match status" value="1"/>
</dbReference>
<protein>
    <recommendedName>
        <fullName evidence="8">TauD/TfdA-like domain-containing protein</fullName>
    </recommendedName>
</protein>
<feature type="compositionally biased region" description="Low complexity" evidence="7">
    <location>
        <begin position="250"/>
        <end position="261"/>
    </location>
</feature>
<proteinExistence type="inferred from homology"/>
<dbReference type="eggNOG" id="KOG3888">
    <property type="taxonomic scope" value="Eukaryota"/>
</dbReference>
<dbReference type="InterPro" id="IPR042098">
    <property type="entry name" value="TauD-like_sf"/>
</dbReference>
<keyword evidence="3" id="KW-0479">Metal-binding</keyword>
<dbReference type="Proteomes" id="UP000266841">
    <property type="component" value="Unassembled WGS sequence"/>
</dbReference>
<feature type="region of interest" description="Disordered" evidence="7">
    <location>
        <begin position="477"/>
        <end position="496"/>
    </location>
</feature>
<evidence type="ECO:0000259" key="8">
    <source>
        <dbReference type="Pfam" id="PF02668"/>
    </source>
</evidence>
<feature type="compositionally biased region" description="Gly residues" evidence="7">
    <location>
        <begin position="435"/>
        <end position="444"/>
    </location>
</feature>
<feature type="region of interest" description="Disordered" evidence="7">
    <location>
        <begin position="230"/>
        <end position="450"/>
    </location>
</feature>
<accession>K0RW86</accession>
<gene>
    <name evidence="9" type="ORF">THAOC_22777</name>
</gene>